<organism evidence="1 2">
    <name type="scientific">[Eubacterium] hominis</name>
    <dbReference type="NCBI Taxonomy" id="2764325"/>
    <lineage>
        <taxon>Bacteria</taxon>
        <taxon>Bacillati</taxon>
        <taxon>Bacillota</taxon>
        <taxon>Erysipelotrichia</taxon>
        <taxon>Erysipelotrichales</taxon>
        <taxon>Erysipelotrichaceae</taxon>
        <taxon>Amedibacillus</taxon>
    </lineage>
</organism>
<evidence type="ECO:0000313" key="1">
    <source>
        <dbReference type="EMBL" id="QNM13723.1"/>
    </source>
</evidence>
<dbReference type="AlphaFoldDB" id="A0A7G9GSE1"/>
<reference evidence="1 2" key="1">
    <citation type="submission" date="2020-08" db="EMBL/GenBank/DDBJ databases">
        <authorList>
            <person name="Liu C."/>
            <person name="Sun Q."/>
        </authorList>
    </citation>
    <scope>NUCLEOTIDE SEQUENCE [LARGE SCALE GENOMIC DNA]</scope>
    <source>
        <strain evidence="1 2">NSJ-61</strain>
    </source>
</reference>
<keyword evidence="2" id="KW-1185">Reference proteome</keyword>
<dbReference type="KEGG" id="ehn:H9Q80_07215"/>
<dbReference type="EMBL" id="CP060636">
    <property type="protein sequence ID" value="QNM13723.1"/>
    <property type="molecule type" value="Genomic_DNA"/>
</dbReference>
<dbReference type="Proteomes" id="UP000515856">
    <property type="component" value="Chromosome"/>
</dbReference>
<proteinExistence type="predicted"/>
<evidence type="ECO:0000313" key="2">
    <source>
        <dbReference type="Proteomes" id="UP000515856"/>
    </source>
</evidence>
<protein>
    <submittedName>
        <fullName evidence="1">WYL domain-containing protein</fullName>
    </submittedName>
</protein>
<gene>
    <name evidence="1" type="ORF">H9Q80_07215</name>
</gene>
<dbReference type="RefSeq" id="WP_117451183.1">
    <property type="nucleotide sequence ID" value="NZ_CP060636.1"/>
</dbReference>
<sequence>MLFHEIYGCYYESVARIIDQAIKGTLNEKIMHSIIQETAFSESFLTIEPALKNHQWPLLCDDMHTPVKHPSTMPLTLIEKRWLKAILLDPRIQLFDVSIKGLDDIMPLYQMDDIVYFDQYHDHDDYFDPAYIKNFKTIRKALHDQSSVSVYFVTGKGKRANIHGMPLQLEYSQKDDKFRLIIAYHHKKYTINISRILEVEIKEAFHYPKDVRTEEKKYFVMELVDERNALERVMLHFAHFEKEAKRLDENHYQVKVFYDGEDESELLIRVLSFGPFVKVIEPNHFINQIKRRLLSQKALSIK</sequence>
<accession>A0A7G9GSE1</accession>
<name>A0A7G9GSE1_9FIRM</name>